<evidence type="ECO:0000313" key="6">
    <source>
        <dbReference type="EMBL" id="BAU19441.1"/>
    </source>
</evidence>
<accession>A0A0U5A542</accession>
<dbReference type="Gene3D" id="2.40.50.100">
    <property type="match status" value="1"/>
</dbReference>
<reference evidence="6" key="1">
    <citation type="submission" date="2015-12" db="EMBL/GenBank/DDBJ databases">
        <title>cadmium removal gene.</title>
        <authorList>
            <person name="Muneer B."/>
            <person name="Iqbal M.J."/>
            <person name="Shakoori A.R."/>
        </authorList>
    </citation>
    <scope>NUCLEOTIDE SEQUENCE</scope>
    <source>
        <strain evidence="6">EP-Cd1-czcA</strain>
    </source>
</reference>
<evidence type="ECO:0000256" key="1">
    <source>
        <dbReference type="ARBA" id="ARBA00022448"/>
    </source>
</evidence>
<dbReference type="Gene3D" id="1.10.287.470">
    <property type="entry name" value="Helix hairpin bin"/>
    <property type="match status" value="1"/>
</dbReference>
<dbReference type="GO" id="GO:0030288">
    <property type="term" value="C:outer membrane-bounded periplasmic space"/>
    <property type="evidence" value="ECO:0007669"/>
    <property type="project" value="TreeGrafter"/>
</dbReference>
<evidence type="ECO:0000259" key="5">
    <source>
        <dbReference type="Pfam" id="PF25975"/>
    </source>
</evidence>
<dbReference type="GO" id="GO:0060003">
    <property type="term" value="P:copper ion export"/>
    <property type="evidence" value="ECO:0007669"/>
    <property type="project" value="TreeGrafter"/>
</dbReference>
<feature type="compositionally biased region" description="Basic residues" evidence="2">
    <location>
        <begin position="74"/>
        <end position="86"/>
    </location>
</feature>
<dbReference type="PANTHER" id="PTHR30097">
    <property type="entry name" value="CATION EFFLUX SYSTEM PROTEIN CUSB"/>
    <property type="match status" value="1"/>
</dbReference>
<dbReference type="InterPro" id="IPR058648">
    <property type="entry name" value="HH_CzcB-like"/>
</dbReference>
<evidence type="ECO:0000256" key="2">
    <source>
        <dbReference type="SAM" id="MobiDB-lite"/>
    </source>
</evidence>
<feature type="region of interest" description="Disordered" evidence="2">
    <location>
        <begin position="370"/>
        <end position="398"/>
    </location>
</feature>
<evidence type="ECO:0000259" key="3">
    <source>
        <dbReference type="Pfam" id="PF25893"/>
    </source>
</evidence>
<evidence type="ECO:0000259" key="4">
    <source>
        <dbReference type="Pfam" id="PF25973"/>
    </source>
</evidence>
<dbReference type="GO" id="GO:0015679">
    <property type="term" value="P:plasma membrane copper ion transport"/>
    <property type="evidence" value="ECO:0007669"/>
    <property type="project" value="TreeGrafter"/>
</dbReference>
<dbReference type="InterPro" id="IPR058649">
    <property type="entry name" value="CzcB_C"/>
</dbReference>
<dbReference type="InterPro" id="IPR051909">
    <property type="entry name" value="MFP_Cation_Efflux"/>
</dbReference>
<dbReference type="Pfam" id="PF25893">
    <property type="entry name" value="HH_CzcB"/>
    <property type="match status" value="1"/>
</dbReference>
<dbReference type="EMBL" id="LC102806">
    <property type="protein sequence ID" value="BAU19441.1"/>
    <property type="molecule type" value="Genomic_DNA"/>
</dbReference>
<organism evidence="6">
    <name type="scientific">Pseudomonas aeruginosa</name>
    <dbReference type="NCBI Taxonomy" id="287"/>
    <lineage>
        <taxon>Bacteria</taxon>
        <taxon>Pseudomonadati</taxon>
        <taxon>Pseudomonadota</taxon>
        <taxon>Gammaproteobacteria</taxon>
        <taxon>Pseudomonadales</taxon>
        <taxon>Pseudomonadaceae</taxon>
        <taxon>Pseudomonas</taxon>
    </lineage>
</organism>
<dbReference type="InterPro" id="IPR058647">
    <property type="entry name" value="BSH_CzcB-like"/>
</dbReference>
<dbReference type="PANTHER" id="PTHR30097:SF4">
    <property type="entry name" value="SLR6042 PROTEIN"/>
    <property type="match status" value="1"/>
</dbReference>
<dbReference type="Gene3D" id="2.40.30.170">
    <property type="match status" value="1"/>
</dbReference>
<protein>
    <submittedName>
        <fullName evidence="6">Cobalt-zinc-cadmium resistance protein</fullName>
    </submittedName>
</protein>
<keyword evidence="1" id="KW-0813">Transport</keyword>
<gene>
    <name evidence="6" type="primary">czcA</name>
</gene>
<proteinExistence type="predicted"/>
<dbReference type="Gene3D" id="2.40.420.20">
    <property type="match status" value="1"/>
</dbReference>
<sequence>MGKKTIIAVTALALLGLGGGAYLELGGKAPAGAGEAAAEGEGSGPRGGMLLRQGDLTLATAGAGGRQPAQGLGRARRQGARRRRRWSSAPTSSVPPARSRTCCIKASGDGLVANAGIAEPHAFTARLKLMAGKQGYDFAFTREEGKLELDAEQIEAAGITLDTARTISLAQVVSLPGEIRFNEDRTAHIVPRLPGIVDSVPANLGQAVKQGELLAVISSPQLSDQRSEFAAAQRRLSLAQSTYKREQQLWKEGISAEQEFLLARQGLQEAEIALNNARAKIAALGGNPSLQGGNRYELRAPFAGVLVEKHLTQGEPVDGTANVFTLSDLSSVWATFNVPAQLLGQVRVGSKVKVLAQALDSEVEGHRVLHRRPARRADPRGHRPGHPEQTPRAPGARACSFPCRWPRRPARKSLTVADGAVQNVDGEDVVFVRVADGFVVQPVKLGISDGQRVEVLEGLRAGSQVAASGSFILKSELGKGSAEHGQN</sequence>
<feature type="domain" description="CzcB-like barrel-sandwich hybrid" evidence="4">
    <location>
        <begin position="185"/>
        <end position="328"/>
    </location>
</feature>
<dbReference type="FunFam" id="2.40.420.20:FF:000006">
    <property type="entry name" value="RND family efflux transporter MFP subunit"/>
    <property type="match status" value="1"/>
</dbReference>
<dbReference type="Pfam" id="PF25975">
    <property type="entry name" value="CzcB_C"/>
    <property type="match status" value="1"/>
</dbReference>
<feature type="domain" description="CzcB-like C-terminal circularly permuted SH3-like" evidence="5">
    <location>
        <begin position="414"/>
        <end position="474"/>
    </location>
</feature>
<dbReference type="Pfam" id="PF25973">
    <property type="entry name" value="BSH_CzcB"/>
    <property type="match status" value="1"/>
</dbReference>
<dbReference type="SUPFAM" id="SSF111369">
    <property type="entry name" value="HlyD-like secretion proteins"/>
    <property type="match status" value="1"/>
</dbReference>
<dbReference type="GO" id="GO:0046914">
    <property type="term" value="F:transition metal ion binding"/>
    <property type="evidence" value="ECO:0007669"/>
    <property type="project" value="TreeGrafter"/>
</dbReference>
<feature type="compositionally biased region" description="Low complexity" evidence="2">
    <location>
        <begin position="61"/>
        <end position="73"/>
    </location>
</feature>
<dbReference type="AlphaFoldDB" id="A0A0U5A542"/>
<feature type="region of interest" description="Disordered" evidence="2">
    <location>
        <begin position="61"/>
        <end position="100"/>
    </location>
</feature>
<name>A0A0U5A542_PSEAI</name>
<feature type="domain" description="CzcB-like alpha-helical hairpin" evidence="3">
    <location>
        <begin position="224"/>
        <end position="283"/>
    </location>
</feature>